<dbReference type="InterPro" id="IPR001466">
    <property type="entry name" value="Beta-lactam-related"/>
</dbReference>
<gene>
    <name evidence="2" type="ORF">SAMN05216452_2026</name>
</gene>
<keyword evidence="3" id="KW-1185">Reference proteome</keyword>
<dbReference type="PANTHER" id="PTHR46825:SF9">
    <property type="entry name" value="BETA-LACTAMASE-RELATED DOMAIN-CONTAINING PROTEIN"/>
    <property type="match status" value="1"/>
</dbReference>
<dbReference type="RefSeq" id="WP_090329951.1">
    <property type="nucleotide sequence ID" value="NZ_FNSL01000001.1"/>
</dbReference>
<protein>
    <submittedName>
        <fullName evidence="2">CubicO group peptidase, beta-lactamase class C family</fullName>
    </submittedName>
</protein>
<dbReference type="PROSITE" id="PS51257">
    <property type="entry name" value="PROKAR_LIPOPROTEIN"/>
    <property type="match status" value="1"/>
</dbReference>
<sequence>MKLALICGAISVLIAACAFVALEYVTLKLPKLVISPNAPLAERTRALEDWFDALERARKFNGTVLIVREGNTVFEHHVGFADAATGRAITSRTSFNLASVSKHITAFAVLLLAHEGKFTLHDPLVQHIPELGRYDGVTLDHLLSHTSGIPDYARSRKLAKRLEQDRDILTPAKLIGWLAATDEGPMFTPGEKENYSNSNYALLAEIVARVSGQSFADFLQSRLFTPLGMHRTAVVNGIENTNLLEDRAIGFRKRFLYFGSDVPDDLNRFDGVAGDGNIYASARDLIIWDQALRQGALMPAEAYEPAYAPGRLANGEIIQETVLGKTLQPGLGWNVQDFPIVTSYGLWQGFSNFYWRDLENDTTLVVLSNAGIFLRTVMIGEKLVEFAQTLSDGQQQSSMPAQP</sequence>
<dbReference type="EMBL" id="FNSL01000001">
    <property type="protein sequence ID" value="SEB54483.1"/>
    <property type="molecule type" value="Genomic_DNA"/>
</dbReference>
<evidence type="ECO:0000313" key="3">
    <source>
        <dbReference type="Proteomes" id="UP000199064"/>
    </source>
</evidence>
<feature type="domain" description="Beta-lactamase-related" evidence="1">
    <location>
        <begin position="49"/>
        <end position="370"/>
    </location>
</feature>
<dbReference type="InterPro" id="IPR012338">
    <property type="entry name" value="Beta-lactam/transpept-like"/>
</dbReference>
<dbReference type="PANTHER" id="PTHR46825">
    <property type="entry name" value="D-ALANYL-D-ALANINE-CARBOXYPEPTIDASE/ENDOPEPTIDASE AMPH"/>
    <property type="match status" value="1"/>
</dbReference>
<dbReference type="SUPFAM" id="SSF56601">
    <property type="entry name" value="beta-lactamase/transpeptidase-like"/>
    <property type="match status" value="1"/>
</dbReference>
<accession>A0A1H4K7T1</accession>
<dbReference type="Proteomes" id="UP000199064">
    <property type="component" value="Unassembled WGS sequence"/>
</dbReference>
<evidence type="ECO:0000259" key="1">
    <source>
        <dbReference type="Pfam" id="PF00144"/>
    </source>
</evidence>
<name>A0A1H4K7T1_9HYPH</name>
<dbReference type="Gene3D" id="3.40.710.10">
    <property type="entry name" value="DD-peptidase/beta-lactamase superfamily"/>
    <property type="match status" value="1"/>
</dbReference>
<reference evidence="3" key="1">
    <citation type="submission" date="2016-10" db="EMBL/GenBank/DDBJ databases">
        <authorList>
            <person name="Varghese N."/>
            <person name="Submissions S."/>
        </authorList>
    </citation>
    <scope>NUCLEOTIDE SEQUENCE [LARGE SCALE GENOMIC DNA]</scope>
    <source>
        <strain evidence="3">ES.061</strain>
    </source>
</reference>
<dbReference type="InterPro" id="IPR050491">
    <property type="entry name" value="AmpC-like"/>
</dbReference>
<evidence type="ECO:0000313" key="2">
    <source>
        <dbReference type="EMBL" id="SEB54483.1"/>
    </source>
</evidence>
<dbReference type="Pfam" id="PF00144">
    <property type="entry name" value="Beta-lactamase"/>
    <property type="match status" value="1"/>
</dbReference>
<organism evidence="2 3">
    <name type="scientific">Nitratireductor aquibiodomus</name>
    <dbReference type="NCBI Taxonomy" id="204799"/>
    <lineage>
        <taxon>Bacteria</taxon>
        <taxon>Pseudomonadati</taxon>
        <taxon>Pseudomonadota</taxon>
        <taxon>Alphaproteobacteria</taxon>
        <taxon>Hyphomicrobiales</taxon>
        <taxon>Phyllobacteriaceae</taxon>
        <taxon>Nitratireductor</taxon>
    </lineage>
</organism>
<proteinExistence type="predicted"/>
<dbReference type="AlphaFoldDB" id="A0A1H4K7T1"/>